<protein>
    <submittedName>
        <fullName evidence="1">Uncharacterized protein</fullName>
    </submittedName>
</protein>
<evidence type="ECO:0000313" key="2">
    <source>
        <dbReference type="Proteomes" id="UP000004095"/>
    </source>
</evidence>
<name>A1ZC21_MICM2</name>
<proteinExistence type="predicted"/>
<sequence length="37" mass="4416">MLLKESYKLSFIQRLQLKKLKPAGGHKQKCLRQLRSF</sequence>
<comment type="caution">
    <text evidence="1">The sequence shown here is derived from an EMBL/GenBank/DDBJ whole genome shotgun (WGS) entry which is preliminary data.</text>
</comment>
<evidence type="ECO:0000313" key="1">
    <source>
        <dbReference type="EMBL" id="EAY31823.1"/>
    </source>
</evidence>
<organism evidence="1 2">
    <name type="scientific">Microscilla marina ATCC 23134</name>
    <dbReference type="NCBI Taxonomy" id="313606"/>
    <lineage>
        <taxon>Bacteria</taxon>
        <taxon>Pseudomonadati</taxon>
        <taxon>Bacteroidota</taxon>
        <taxon>Cytophagia</taxon>
        <taxon>Cytophagales</taxon>
        <taxon>Microscillaceae</taxon>
        <taxon>Microscilla</taxon>
    </lineage>
</organism>
<dbReference type="EMBL" id="AAWS01000001">
    <property type="protein sequence ID" value="EAY31823.1"/>
    <property type="molecule type" value="Genomic_DNA"/>
</dbReference>
<accession>A1ZC21</accession>
<gene>
    <name evidence="1" type="ORF">M23134_01852</name>
</gene>
<dbReference type="AlphaFoldDB" id="A1ZC21"/>
<dbReference type="Proteomes" id="UP000004095">
    <property type="component" value="Unassembled WGS sequence"/>
</dbReference>
<keyword evidence="2" id="KW-1185">Reference proteome</keyword>
<reference evidence="1 2" key="1">
    <citation type="submission" date="2007-01" db="EMBL/GenBank/DDBJ databases">
        <authorList>
            <person name="Haygood M."/>
            <person name="Podell S."/>
            <person name="Anderson C."/>
            <person name="Hopkinson B."/>
            <person name="Roe K."/>
            <person name="Barbeau K."/>
            <person name="Gaasterland T."/>
            <person name="Ferriera S."/>
            <person name="Johnson J."/>
            <person name="Kravitz S."/>
            <person name="Beeson K."/>
            <person name="Sutton G."/>
            <person name="Rogers Y.-H."/>
            <person name="Friedman R."/>
            <person name="Frazier M."/>
            <person name="Venter J.C."/>
        </authorList>
    </citation>
    <scope>NUCLEOTIDE SEQUENCE [LARGE SCALE GENOMIC DNA]</scope>
    <source>
        <strain evidence="1 2">ATCC 23134</strain>
    </source>
</reference>